<dbReference type="Proteomes" id="UP000177445">
    <property type="component" value="Chromosome"/>
</dbReference>
<dbReference type="Pfam" id="PF00171">
    <property type="entry name" value="Aldedh"/>
    <property type="match status" value="1"/>
</dbReference>
<dbReference type="EMBL" id="CP017715">
    <property type="protein sequence ID" value="AOY86825.1"/>
    <property type="molecule type" value="Genomic_DNA"/>
</dbReference>
<evidence type="ECO:0000256" key="4">
    <source>
        <dbReference type="PROSITE-ProRule" id="PRU10007"/>
    </source>
</evidence>
<evidence type="ECO:0000256" key="1">
    <source>
        <dbReference type="ARBA" id="ARBA00009986"/>
    </source>
</evidence>
<name>A0A1D9GH33_9GAMM</name>
<evidence type="ECO:0000256" key="2">
    <source>
        <dbReference type="ARBA" id="ARBA00023002"/>
    </source>
</evidence>
<feature type="active site" evidence="4">
    <location>
        <position position="266"/>
    </location>
</feature>
<dbReference type="CDD" id="cd07093">
    <property type="entry name" value="ALDH_F8_HMSADH"/>
    <property type="match status" value="1"/>
</dbReference>
<dbReference type="OrthoDB" id="9812625at2"/>
<reference evidence="7 8" key="1">
    <citation type="submission" date="2016-10" db="EMBL/GenBank/DDBJ databases">
        <title>Marinobacter salinus sp. nov., a moderately halophilic bacterium isolated from a tidal flat environment.</title>
        <authorList>
            <person name="Park S.-J."/>
        </authorList>
    </citation>
    <scope>NUCLEOTIDE SEQUENCE [LARGE SCALE GENOMIC DNA]</scope>
    <source>
        <strain evidence="7 8">Hb8</strain>
    </source>
</reference>
<protein>
    <submittedName>
        <fullName evidence="7">5-carboxymethyl-2-hydroxymuconate semialdehyde dehydrogenase</fullName>
    </submittedName>
</protein>
<dbReference type="RefSeq" id="WP_070964676.1">
    <property type="nucleotide sequence ID" value="NZ_CP017715.1"/>
</dbReference>
<evidence type="ECO:0000256" key="3">
    <source>
        <dbReference type="ARBA" id="ARBA00023027"/>
    </source>
</evidence>
<dbReference type="NCBIfam" id="TIGR02299">
    <property type="entry name" value="HpaE"/>
    <property type="match status" value="1"/>
</dbReference>
<evidence type="ECO:0000313" key="8">
    <source>
        <dbReference type="Proteomes" id="UP000177445"/>
    </source>
</evidence>
<dbReference type="STRING" id="1874317.BKP64_00770"/>
<dbReference type="InterPro" id="IPR011985">
    <property type="entry name" value="DH_HpaE"/>
</dbReference>
<dbReference type="InterPro" id="IPR016163">
    <property type="entry name" value="Ald_DH_C"/>
</dbReference>
<accession>A0A1D9GH33</accession>
<proteinExistence type="inferred from homology"/>
<dbReference type="Gene3D" id="3.40.605.10">
    <property type="entry name" value="Aldehyde Dehydrogenase, Chain A, domain 1"/>
    <property type="match status" value="1"/>
</dbReference>
<sequence length="511" mass="55904">MSDTQATNLERAQRYLERFRNNTTGHYINGEFTLGNGGSEYDNITPTDNSPIGKIMAGSTDDMNAACKAAEDAFEAWAATPGAERKRLLNKFADRLVERADEIALVESMDCGQAIRFMKKAAERGAANFRFFADKAPEAQDGLALQQQEHTNFTVRNAIGPVGIITPWNTPFMLSTWKIAPALAAGCTVVHKPAELTPLSAYILAEIADEVLPKGVWNMVNGFGESVGKRMTEHPAIKAVALVGESATGSHVMRQGADSLKRMHFELGGKNPVIVFDDADFERALDAVVFMIYSLNGQRCTSSSRLLIQSGIRDKFLAALEQRVRNLKVGHPLDPNTEVGPLVHTEHYDKVSSYFDIAKEDGANIAVGGKRITEASGDLDPAGNYLEPTLFTEASSRMRIAQEEIFGPVLTAITFDTEEEAIAIANDTEYGLSGYIWTENTGRAMRMARHVEAGMLWVNSENNRNLPSPFGGIKMSGIGRDGGDWSFDFYMETKNVCIAHGTHRVPQLGKG</sequence>
<feature type="domain" description="Aldehyde dehydrogenase" evidence="6">
    <location>
        <begin position="39"/>
        <end position="496"/>
    </location>
</feature>
<dbReference type="InterPro" id="IPR016162">
    <property type="entry name" value="Ald_DH_N"/>
</dbReference>
<comment type="similarity">
    <text evidence="1 5">Belongs to the aldehyde dehydrogenase family.</text>
</comment>
<dbReference type="PANTHER" id="PTHR43720:SF2">
    <property type="entry name" value="2-AMINOMUCONIC SEMIALDEHYDE DEHYDROGENASE"/>
    <property type="match status" value="1"/>
</dbReference>
<evidence type="ECO:0000256" key="5">
    <source>
        <dbReference type="RuleBase" id="RU003345"/>
    </source>
</evidence>
<dbReference type="InterPro" id="IPR029510">
    <property type="entry name" value="Ald_DH_CS_GLU"/>
</dbReference>
<dbReference type="KEGG" id="msq:BKP64_00770"/>
<evidence type="ECO:0000259" key="6">
    <source>
        <dbReference type="Pfam" id="PF00171"/>
    </source>
</evidence>
<dbReference type="GO" id="GO:1901023">
    <property type="term" value="P:4-hydroxyphenylacetate catabolic process"/>
    <property type="evidence" value="ECO:0007669"/>
    <property type="project" value="InterPro"/>
</dbReference>
<keyword evidence="2 5" id="KW-0560">Oxidoreductase</keyword>
<dbReference type="FunFam" id="3.40.309.10:FF:000012">
    <property type="entry name" value="Betaine aldehyde dehydrogenase"/>
    <property type="match status" value="1"/>
</dbReference>
<evidence type="ECO:0000313" key="7">
    <source>
        <dbReference type="EMBL" id="AOY86825.1"/>
    </source>
</evidence>
<keyword evidence="8" id="KW-1185">Reference proteome</keyword>
<organism evidence="7 8">
    <name type="scientific">Marinobacter salinus</name>
    <dbReference type="NCBI Taxonomy" id="1874317"/>
    <lineage>
        <taxon>Bacteria</taxon>
        <taxon>Pseudomonadati</taxon>
        <taxon>Pseudomonadota</taxon>
        <taxon>Gammaproteobacteria</taxon>
        <taxon>Pseudomonadales</taxon>
        <taxon>Marinobacteraceae</taxon>
        <taxon>Marinobacter</taxon>
    </lineage>
</organism>
<dbReference type="AlphaFoldDB" id="A0A1D9GH33"/>
<dbReference type="SUPFAM" id="SSF53720">
    <property type="entry name" value="ALDH-like"/>
    <property type="match status" value="1"/>
</dbReference>
<gene>
    <name evidence="7" type="ORF">BKP64_00770</name>
</gene>
<dbReference type="PANTHER" id="PTHR43720">
    <property type="entry name" value="2-AMINOMUCONIC SEMIALDEHYDE DEHYDROGENASE"/>
    <property type="match status" value="1"/>
</dbReference>
<dbReference type="InterPro" id="IPR015590">
    <property type="entry name" value="Aldehyde_DH_dom"/>
</dbReference>
<dbReference type="GO" id="GO:0018480">
    <property type="term" value="F:5-carboxymethyl-2-hydroxymuconic-semialdehyde dehydrogenase activity"/>
    <property type="evidence" value="ECO:0007669"/>
    <property type="project" value="InterPro"/>
</dbReference>
<dbReference type="InterPro" id="IPR016161">
    <property type="entry name" value="Ald_DH/histidinol_DH"/>
</dbReference>
<keyword evidence="3" id="KW-0520">NAD</keyword>
<dbReference type="Gene3D" id="3.40.309.10">
    <property type="entry name" value="Aldehyde Dehydrogenase, Chain A, domain 2"/>
    <property type="match status" value="1"/>
</dbReference>
<dbReference type="PROSITE" id="PS00687">
    <property type="entry name" value="ALDEHYDE_DEHYDR_GLU"/>
    <property type="match status" value="1"/>
</dbReference>
<dbReference type="FunFam" id="3.40.605.10:FF:000007">
    <property type="entry name" value="NAD/NADP-dependent betaine aldehyde dehydrogenase"/>
    <property type="match status" value="1"/>
</dbReference>